<dbReference type="GO" id="GO:0005634">
    <property type="term" value="C:nucleus"/>
    <property type="evidence" value="ECO:0007669"/>
    <property type="project" value="UniProtKB-SubCell"/>
</dbReference>
<feature type="domain" description="HTH myb-type" evidence="9">
    <location>
        <begin position="244"/>
        <end position="300"/>
    </location>
</feature>
<dbReference type="EMBL" id="AB212075">
    <property type="protein sequence ID" value="BAE46986.1"/>
    <property type="molecule type" value="mRNA"/>
</dbReference>
<keyword evidence="4" id="KW-0238">DNA-binding</keyword>
<evidence type="ECO:0000256" key="3">
    <source>
        <dbReference type="ARBA" id="ARBA00023015"/>
    </source>
</evidence>
<name>Q3C253_ORYSJ</name>
<dbReference type="PANTHER" id="PTHR47995:SF18">
    <property type="entry name" value="TRANSCRIPTION FACTOR MYB65"/>
    <property type="match status" value="1"/>
</dbReference>
<feature type="domain" description="Myb-like" evidence="8">
    <location>
        <begin position="244"/>
        <end position="296"/>
    </location>
</feature>
<dbReference type="FunFam" id="1.10.10.60:FF:000001">
    <property type="entry name" value="MYB-related transcription factor"/>
    <property type="match status" value="1"/>
</dbReference>
<keyword evidence="6" id="KW-0539">Nucleus</keyword>
<evidence type="ECO:0000256" key="1">
    <source>
        <dbReference type="ARBA" id="ARBA00004123"/>
    </source>
</evidence>
<dbReference type="Gramene" id="Os06t0605600-01">
    <property type="protein sequence ID" value="Os06t0605600-01"/>
    <property type="gene ID" value="Os06g0605600"/>
</dbReference>
<dbReference type="AlphaFoldDB" id="Q3C253"/>
<dbReference type="SUPFAM" id="SSF46689">
    <property type="entry name" value="Homeodomain-like"/>
    <property type="match status" value="1"/>
</dbReference>
<dbReference type="CDD" id="cd00167">
    <property type="entry name" value="SANT"/>
    <property type="match status" value="2"/>
</dbReference>
<evidence type="ECO:0000313" key="10">
    <source>
        <dbReference type="EMBL" id="BAE46986.1"/>
    </source>
</evidence>
<evidence type="ECO:0000259" key="8">
    <source>
        <dbReference type="PROSITE" id="PS50090"/>
    </source>
</evidence>
<dbReference type="Pfam" id="PF00249">
    <property type="entry name" value="Myb_DNA-binding"/>
    <property type="match status" value="2"/>
</dbReference>
<feature type="compositionally biased region" description="Pro residues" evidence="7">
    <location>
        <begin position="153"/>
        <end position="164"/>
    </location>
</feature>
<dbReference type="InterPro" id="IPR001005">
    <property type="entry name" value="SANT/Myb"/>
</dbReference>
<dbReference type="SMART" id="SM00717">
    <property type="entry name" value="SANT"/>
    <property type="match status" value="2"/>
</dbReference>
<feature type="domain" description="HTH myb-type" evidence="9">
    <location>
        <begin position="301"/>
        <end position="351"/>
    </location>
</feature>
<reference evidence="10" key="1">
    <citation type="submission" date="2005-04" db="EMBL/GenBank/DDBJ databases">
        <title>GAMYB plays distinct roles in aleurone and developing flower under distinct regulation system in rice.</title>
        <authorList>
            <person name="Tsuji H."/>
            <person name="Aya K."/>
            <person name="Ueguchi-Tanaka M."/>
            <person name="Gomi K."/>
            <person name="Shimada A."/>
            <person name="Ashikari M."/>
            <person name="Kitano H."/>
            <person name="Matsuoka M."/>
        </authorList>
    </citation>
    <scope>NUCLEOTIDE SEQUENCE</scope>
</reference>
<evidence type="ECO:0000256" key="2">
    <source>
        <dbReference type="ARBA" id="ARBA00022737"/>
    </source>
</evidence>
<evidence type="ECO:0000256" key="6">
    <source>
        <dbReference type="ARBA" id="ARBA00023242"/>
    </source>
</evidence>
<dbReference type="GO" id="GO:0003677">
    <property type="term" value="F:DNA binding"/>
    <property type="evidence" value="ECO:0007669"/>
    <property type="project" value="UniProtKB-KW"/>
</dbReference>
<feature type="compositionally biased region" description="Basic residues" evidence="7">
    <location>
        <begin position="229"/>
        <end position="247"/>
    </location>
</feature>
<organism evidence="10">
    <name type="scientific">Oryza sativa subsp. japonica</name>
    <name type="common">Rice</name>
    <dbReference type="NCBI Taxonomy" id="39947"/>
    <lineage>
        <taxon>Eukaryota</taxon>
        <taxon>Viridiplantae</taxon>
        <taxon>Streptophyta</taxon>
        <taxon>Embryophyta</taxon>
        <taxon>Tracheophyta</taxon>
        <taxon>Spermatophyta</taxon>
        <taxon>Magnoliopsida</taxon>
        <taxon>Liliopsida</taxon>
        <taxon>Poales</taxon>
        <taxon>Poaceae</taxon>
        <taxon>BOP clade</taxon>
        <taxon>Oryzoideae</taxon>
        <taxon>Oryzeae</taxon>
        <taxon>Oryzinae</taxon>
        <taxon>Oryza</taxon>
        <taxon>Oryza sativa</taxon>
    </lineage>
</organism>
<dbReference type="PANTHER" id="PTHR47995">
    <property type="entry name" value="TRANSCRIPTION FACTOR MYB33-RELATED"/>
    <property type="match status" value="1"/>
</dbReference>
<dbReference type="Gene3D" id="1.10.10.60">
    <property type="entry name" value="Homeodomain-like"/>
    <property type="match status" value="2"/>
</dbReference>
<gene>
    <name evidence="10" type="primary">GAMYB-like1</name>
</gene>
<accession>Q3C253</accession>
<comment type="subcellular location">
    <subcellularLocation>
        <location evidence="1">Nucleus</location>
    </subcellularLocation>
</comment>
<feature type="compositionally biased region" description="Acidic residues" evidence="7">
    <location>
        <begin position="204"/>
        <end position="222"/>
    </location>
</feature>
<keyword evidence="2" id="KW-0677">Repeat</keyword>
<dbReference type="SMR" id="Q3C253"/>
<evidence type="ECO:0000256" key="4">
    <source>
        <dbReference type="ARBA" id="ARBA00023125"/>
    </source>
</evidence>
<keyword evidence="5" id="KW-0804">Transcription</keyword>
<feature type="region of interest" description="Disordered" evidence="7">
    <location>
        <begin position="129"/>
        <end position="255"/>
    </location>
</feature>
<dbReference type="PlantReactome" id="R-OSA-9608575">
    <property type="pathway name" value="Reproductive meristem phase change"/>
</dbReference>
<feature type="region of interest" description="Disordered" evidence="7">
    <location>
        <begin position="638"/>
        <end position="682"/>
    </location>
</feature>
<protein>
    <submittedName>
        <fullName evidence="10">GAMYB-like1</fullName>
    </submittedName>
</protein>
<keyword evidence="3" id="KW-0805">Transcription regulation</keyword>
<dbReference type="PROSITE" id="PS51294">
    <property type="entry name" value="HTH_MYB"/>
    <property type="match status" value="2"/>
</dbReference>
<dbReference type="PROSITE" id="PS50090">
    <property type="entry name" value="MYB_LIKE"/>
    <property type="match status" value="2"/>
</dbReference>
<dbReference type="InterPro" id="IPR009057">
    <property type="entry name" value="Homeodomain-like_sf"/>
</dbReference>
<dbReference type="InterPro" id="IPR017930">
    <property type="entry name" value="Myb_dom"/>
</dbReference>
<proteinExistence type="evidence at transcript level"/>
<sequence>MPRAAAPHGGLCLCRLRLRSRRARVVLKLQQPAMQPDSTDRLAGRHAGCSERAADILCKLHRTKQMIVFRKFTTKSKKHSMQSCKPRLHRWIVLNPNGKPSPYTLTFQFPSRTPTLARTPREARCKDFTHTVSIHRMPSRIQLRHPSTTLLRSPPPPPPPPPPTSSRRRMRMEGSSPMEEEEEAARLAGSQGESPAMLHPNGDGDGDGGDDEGDASGGEEEQGGVARAGVRRRGGGGRVRVRGRIPLKKGPWTPDEDKRLREYVEAHGEGNWNRVQRNAGLNRCGKSCRLRWANHLKPDLKKGPFSKEEEEMIIKLHLWLGNKWAKMANSLPGRTDNEIKNFWNTRCKRIQRTGEPLYPKEFNHFKLTDLEVMNCESPDESRAKKRTNEVLQGNGQSYKEVFFDNLDYSRPENYIRPNCVTPNSLPVDATSPFGSAIATQDQSVPFGSAIVSGHPILDGNFSTSGTIQRPMNVELPSLQYPNYDFNNNNAWSYHDPLGHPIDQVDFGSLRSEYLSPNNNGLLDALVHGGHGQGELANSQGSFDACFPRVQCNQVIQSNAFSLSSSFPIIGDDLLENSCHAFVGINNNASSLFLDSQPPPLVDPTFWRHDVSLEPNLPVYCQFNEELPPSNEQFAKDADDAFGHGGLSDETNLAAAGQGDEHDLEDPWASMPGACDIPDFPSE</sequence>
<evidence type="ECO:0000256" key="7">
    <source>
        <dbReference type="SAM" id="MobiDB-lite"/>
    </source>
</evidence>
<evidence type="ECO:0000256" key="5">
    <source>
        <dbReference type="ARBA" id="ARBA00023163"/>
    </source>
</evidence>
<evidence type="ECO:0000259" key="9">
    <source>
        <dbReference type="PROSITE" id="PS51294"/>
    </source>
</evidence>
<feature type="domain" description="Myb-like" evidence="8">
    <location>
        <begin position="297"/>
        <end position="347"/>
    </location>
</feature>
<dbReference type="HOGENOM" id="CLU_025917_0_0_1"/>